<evidence type="ECO:0000259" key="2">
    <source>
        <dbReference type="SMART" id="SM00822"/>
    </source>
</evidence>
<organism evidence="3 4">
    <name type="scientific">Skermanella cutis</name>
    <dbReference type="NCBI Taxonomy" id="2775420"/>
    <lineage>
        <taxon>Bacteria</taxon>
        <taxon>Pseudomonadati</taxon>
        <taxon>Pseudomonadota</taxon>
        <taxon>Alphaproteobacteria</taxon>
        <taxon>Rhodospirillales</taxon>
        <taxon>Azospirillaceae</taxon>
        <taxon>Skermanella</taxon>
    </lineage>
</organism>
<evidence type="ECO:0000313" key="4">
    <source>
        <dbReference type="Proteomes" id="UP000595197"/>
    </source>
</evidence>
<evidence type="ECO:0000256" key="1">
    <source>
        <dbReference type="ARBA" id="ARBA00006484"/>
    </source>
</evidence>
<gene>
    <name evidence="3" type="ORF">IGS68_30565</name>
</gene>
<dbReference type="PANTHER" id="PTHR42879">
    <property type="entry name" value="3-OXOACYL-(ACYL-CARRIER-PROTEIN) REDUCTASE"/>
    <property type="match status" value="1"/>
</dbReference>
<dbReference type="PRINTS" id="PR00080">
    <property type="entry name" value="SDRFAMILY"/>
</dbReference>
<dbReference type="PANTHER" id="PTHR42879:SF2">
    <property type="entry name" value="3-OXOACYL-[ACYL-CARRIER-PROTEIN] REDUCTASE FABG"/>
    <property type="match status" value="1"/>
</dbReference>
<feature type="domain" description="Ketoreductase" evidence="2">
    <location>
        <begin position="10"/>
        <end position="190"/>
    </location>
</feature>
<dbReference type="Pfam" id="PF13561">
    <property type="entry name" value="adh_short_C2"/>
    <property type="match status" value="1"/>
</dbReference>
<dbReference type="InterPro" id="IPR020904">
    <property type="entry name" value="Sc_DH/Rdtase_CS"/>
</dbReference>
<accession>A0ABX7BF74</accession>
<dbReference type="InterPro" id="IPR057326">
    <property type="entry name" value="KR_dom"/>
</dbReference>
<geneLocation type="plasmid" evidence="3 4">
    <name>pTT6-1</name>
</geneLocation>
<dbReference type="InterPro" id="IPR036291">
    <property type="entry name" value="NAD(P)-bd_dom_sf"/>
</dbReference>
<evidence type="ECO:0000313" key="3">
    <source>
        <dbReference type="EMBL" id="QQP92794.1"/>
    </source>
</evidence>
<dbReference type="SUPFAM" id="SSF51735">
    <property type="entry name" value="NAD(P)-binding Rossmann-fold domains"/>
    <property type="match status" value="1"/>
</dbReference>
<name>A0ABX7BF74_9PROT</name>
<dbReference type="InterPro" id="IPR050259">
    <property type="entry name" value="SDR"/>
</dbReference>
<dbReference type="RefSeq" id="WP_201081978.1">
    <property type="nucleotide sequence ID" value="NZ_CP067421.1"/>
</dbReference>
<dbReference type="Gene3D" id="3.40.50.720">
    <property type="entry name" value="NAD(P)-binding Rossmann-like Domain"/>
    <property type="match status" value="1"/>
</dbReference>
<keyword evidence="4" id="KW-1185">Reference proteome</keyword>
<comment type="similarity">
    <text evidence="1">Belongs to the short-chain dehydrogenases/reductases (SDR) family.</text>
</comment>
<dbReference type="InterPro" id="IPR002347">
    <property type="entry name" value="SDR_fam"/>
</dbReference>
<dbReference type="EMBL" id="CP067421">
    <property type="protein sequence ID" value="QQP92794.1"/>
    <property type="molecule type" value="Genomic_DNA"/>
</dbReference>
<sequence length="252" mass="26329">MTAIFSLAGRKALVTGGSRGIGAAVVELFARHGAEVALCHYRDEANAGALAARLDGEGFTVHAMHCDVADEADVAAMAAWAKERLGQVDILVNCAGIGGDKPFTGITVADWDRMIGVHLRGTFLVTHAFFGGMVERSYGRVINFASQLAYKGAPGLAHYCAAKAGIVGFTRALSYEGAPHGVMVNAIAPGPVETELLMGLTEEWRAMKKAQLPIGRFGQVEEIAPTVLLLASPAGAFYAGQTLSPNGGDVMV</sequence>
<keyword evidence="3" id="KW-0614">Plasmid</keyword>
<proteinExistence type="inferred from homology"/>
<protein>
    <submittedName>
        <fullName evidence="3">3-oxoacyl-ACP reductase FabG</fullName>
    </submittedName>
</protein>
<dbReference type="Proteomes" id="UP000595197">
    <property type="component" value="Plasmid pTT6-1"/>
</dbReference>
<dbReference type="NCBIfam" id="NF009466">
    <property type="entry name" value="PRK12826.1-2"/>
    <property type="match status" value="1"/>
</dbReference>
<dbReference type="SMART" id="SM00822">
    <property type="entry name" value="PKS_KR"/>
    <property type="match status" value="1"/>
</dbReference>
<reference evidence="3" key="1">
    <citation type="submission" date="2021-02" db="EMBL/GenBank/DDBJ databases">
        <title>Skermanella TT6 skin isolate.</title>
        <authorList>
            <person name="Lee K."/>
            <person name="Ganzorig M."/>
        </authorList>
    </citation>
    <scope>NUCLEOTIDE SEQUENCE</scope>
    <source>
        <strain evidence="3">TT6</strain>
    </source>
</reference>
<dbReference type="PRINTS" id="PR00081">
    <property type="entry name" value="GDHRDH"/>
</dbReference>
<dbReference type="PROSITE" id="PS00061">
    <property type="entry name" value="ADH_SHORT"/>
    <property type="match status" value="1"/>
</dbReference>